<keyword evidence="2" id="KW-1185">Reference proteome</keyword>
<gene>
    <name evidence="1" type="ordered locus">Deima_2870</name>
</gene>
<reference evidence="1 2" key="1">
    <citation type="journal article" date="2011" name="Stand. Genomic Sci.">
        <title>Complete genome sequence of Deinococcus maricopensis type strain (LB-34).</title>
        <authorList>
            <person name="Pukall R."/>
            <person name="Zeytun A."/>
            <person name="Lucas S."/>
            <person name="Lapidus A."/>
            <person name="Hammon N."/>
            <person name="Deshpande S."/>
            <person name="Nolan M."/>
            <person name="Cheng J.F."/>
            <person name="Pitluck S."/>
            <person name="Liolios K."/>
            <person name="Pagani I."/>
            <person name="Mikhailova N."/>
            <person name="Ivanova N."/>
            <person name="Mavromatis K."/>
            <person name="Pati A."/>
            <person name="Tapia R."/>
            <person name="Han C."/>
            <person name="Goodwin L."/>
            <person name="Chen A."/>
            <person name="Palaniappan K."/>
            <person name="Land M."/>
            <person name="Hauser L."/>
            <person name="Chang Y.J."/>
            <person name="Jeffries C.D."/>
            <person name="Brambilla E.M."/>
            <person name="Rohde M."/>
            <person name="Goker M."/>
            <person name="Detter J.C."/>
            <person name="Woyke T."/>
            <person name="Bristow J."/>
            <person name="Eisen J.A."/>
            <person name="Markowitz V."/>
            <person name="Hugenholtz P."/>
            <person name="Kyrpides N.C."/>
            <person name="Klenk H.P."/>
        </authorList>
    </citation>
    <scope>NUCLEOTIDE SEQUENCE [LARGE SCALE GENOMIC DNA]</scope>
    <source>
        <strain evidence="2">DSM 21211 / LMG 22137 / NRRL B-23946 / LB-34</strain>
    </source>
</reference>
<proteinExistence type="predicted"/>
<sequence length="100" mass="10288" precursor="true">MLSGMPPFLLTPAARACIRALGGRLRVHAELRSERTSDELHLACAPVTAQPGDASYTFGSVTVHASPAALIALAGARLHYAARARPAHFQVQAGGAGTAS</sequence>
<protein>
    <submittedName>
        <fullName evidence="1">HesB/YadR/YfhF family protein</fullName>
    </submittedName>
</protein>
<organism evidence="1 2">
    <name type="scientific">Deinococcus maricopensis (strain DSM 21211 / LMG 22137 / NRRL B-23946 / LB-34)</name>
    <dbReference type="NCBI Taxonomy" id="709986"/>
    <lineage>
        <taxon>Bacteria</taxon>
        <taxon>Thermotogati</taxon>
        <taxon>Deinococcota</taxon>
        <taxon>Deinococci</taxon>
        <taxon>Deinococcales</taxon>
        <taxon>Deinococcaceae</taxon>
        <taxon>Deinococcus</taxon>
    </lineage>
</organism>
<dbReference type="AlphaFoldDB" id="E8UBR0"/>
<dbReference type="STRING" id="709986.Deima_2870"/>
<name>E8UBR0_DEIML</name>
<dbReference type="HOGENOM" id="CLU_2301203_0_0_0"/>
<evidence type="ECO:0000313" key="2">
    <source>
        <dbReference type="Proteomes" id="UP000008635"/>
    </source>
</evidence>
<accession>E8UBR0</accession>
<dbReference type="KEGG" id="dmr:Deima_2870"/>
<dbReference type="EMBL" id="CP002454">
    <property type="protein sequence ID" value="ADV68499.1"/>
    <property type="molecule type" value="Genomic_DNA"/>
</dbReference>
<reference evidence="2" key="2">
    <citation type="submission" date="2011-01" db="EMBL/GenBank/DDBJ databases">
        <title>The complete genome of Deinococcus maricopensis DSM 21211.</title>
        <authorList>
            <consortium name="US DOE Joint Genome Institute (JGI-PGF)"/>
            <person name="Lucas S."/>
            <person name="Copeland A."/>
            <person name="Lapidus A."/>
            <person name="Goodwin L."/>
            <person name="Pitluck S."/>
            <person name="Kyrpides N."/>
            <person name="Mavromatis K."/>
            <person name="Pagani I."/>
            <person name="Ivanova N."/>
            <person name="Ovchinnikova G."/>
            <person name="Zeytun A."/>
            <person name="Detter J.C."/>
            <person name="Han C."/>
            <person name="Land M."/>
            <person name="Hauser L."/>
            <person name="Markowitz V."/>
            <person name="Cheng J.-F."/>
            <person name="Hugenholtz P."/>
            <person name="Woyke T."/>
            <person name="Wu D."/>
            <person name="Pukall R."/>
            <person name="Gehrich-Schroeter G."/>
            <person name="Brambilla E."/>
            <person name="Klenk H.-P."/>
            <person name="Eisen J.A."/>
        </authorList>
    </citation>
    <scope>NUCLEOTIDE SEQUENCE [LARGE SCALE GENOMIC DNA]</scope>
    <source>
        <strain evidence="2">DSM 21211 / LMG 22137 / NRRL B-23946 / LB-34</strain>
    </source>
</reference>
<evidence type="ECO:0000313" key="1">
    <source>
        <dbReference type="EMBL" id="ADV68499.1"/>
    </source>
</evidence>
<dbReference type="Proteomes" id="UP000008635">
    <property type="component" value="Chromosome"/>
</dbReference>